<reference evidence="1 2" key="1">
    <citation type="submission" date="2018-12" db="EMBL/GenBank/DDBJ databases">
        <title>The genome sequences of strain 502.</title>
        <authorList>
            <person name="Gao J."/>
            <person name="Sun J."/>
        </authorList>
    </citation>
    <scope>NUCLEOTIDE SEQUENCE [LARGE SCALE GENOMIC DNA]</scope>
    <source>
        <strain evidence="1 2">502</strain>
    </source>
</reference>
<dbReference type="Proteomes" id="UP000271137">
    <property type="component" value="Unassembled WGS sequence"/>
</dbReference>
<protein>
    <submittedName>
        <fullName evidence="1">Uncharacterized protein</fullName>
    </submittedName>
</protein>
<organism evidence="1 2">
    <name type="scientific">Variovorax beijingensis</name>
    <dbReference type="NCBI Taxonomy" id="2496117"/>
    <lineage>
        <taxon>Bacteria</taxon>
        <taxon>Pseudomonadati</taxon>
        <taxon>Pseudomonadota</taxon>
        <taxon>Betaproteobacteria</taxon>
        <taxon>Burkholderiales</taxon>
        <taxon>Comamonadaceae</taxon>
        <taxon>Variovorax</taxon>
    </lineage>
</organism>
<accession>A0ABX9ZWI5</accession>
<gene>
    <name evidence="1" type="ORF">EJO66_32375</name>
</gene>
<dbReference type="EMBL" id="RXFQ01000062">
    <property type="protein sequence ID" value="RSZ23962.1"/>
    <property type="molecule type" value="Genomic_DNA"/>
</dbReference>
<dbReference type="RefSeq" id="WP_125967283.1">
    <property type="nucleotide sequence ID" value="NZ_RXFQ01000062.1"/>
</dbReference>
<comment type="caution">
    <text evidence="1">The sequence shown here is derived from an EMBL/GenBank/DDBJ whole genome shotgun (WGS) entry which is preliminary data.</text>
</comment>
<evidence type="ECO:0000313" key="1">
    <source>
        <dbReference type="EMBL" id="RSZ23962.1"/>
    </source>
</evidence>
<evidence type="ECO:0000313" key="2">
    <source>
        <dbReference type="Proteomes" id="UP000271137"/>
    </source>
</evidence>
<proteinExistence type="predicted"/>
<name>A0ABX9ZWI5_9BURK</name>
<keyword evidence="2" id="KW-1185">Reference proteome</keyword>
<sequence length="80" mass="9283">MRDNTDYQEHKAYFIPDQLYEGAAERIEAGGEVWAEMRRVKRPMYQCSECCRLFLSDDAGNLVSFKPDESTRFGILKGKL</sequence>